<dbReference type="InterPro" id="IPR001816">
    <property type="entry name" value="Transl_elong_EFTs/EF1B"/>
</dbReference>
<dbReference type="InterPro" id="IPR009060">
    <property type="entry name" value="UBA-like_sf"/>
</dbReference>
<evidence type="ECO:0000259" key="5">
    <source>
        <dbReference type="Pfam" id="PF00889"/>
    </source>
</evidence>
<dbReference type="InterPro" id="IPR014039">
    <property type="entry name" value="Transl_elong_EFTs/EF1B_dimer"/>
</dbReference>
<comment type="caution">
    <text evidence="6">The sequence shown here is derived from an EMBL/GenBank/DDBJ whole genome shotgun (WGS) entry which is preliminary data.</text>
</comment>
<comment type="similarity">
    <text evidence="1 4">Belongs to the EF-Ts family.</text>
</comment>
<dbReference type="EMBL" id="JANBPY010001332">
    <property type="protein sequence ID" value="KAJ1960480.1"/>
    <property type="molecule type" value="Genomic_DNA"/>
</dbReference>
<dbReference type="AlphaFoldDB" id="A0A9W8ASA2"/>
<accession>A0A9W8ASA2</accession>
<reference evidence="6" key="1">
    <citation type="submission" date="2022-07" db="EMBL/GenBank/DDBJ databases">
        <title>Phylogenomic reconstructions and comparative analyses of Kickxellomycotina fungi.</title>
        <authorList>
            <person name="Reynolds N.K."/>
            <person name="Stajich J.E."/>
            <person name="Barry K."/>
            <person name="Grigoriev I.V."/>
            <person name="Crous P."/>
            <person name="Smith M.E."/>
        </authorList>
    </citation>
    <scope>NUCLEOTIDE SEQUENCE</scope>
    <source>
        <strain evidence="6">RSA 1196</strain>
    </source>
</reference>
<organism evidence="6 7">
    <name type="scientific">Dispira parvispora</name>
    <dbReference type="NCBI Taxonomy" id="1520584"/>
    <lineage>
        <taxon>Eukaryota</taxon>
        <taxon>Fungi</taxon>
        <taxon>Fungi incertae sedis</taxon>
        <taxon>Zoopagomycota</taxon>
        <taxon>Kickxellomycotina</taxon>
        <taxon>Dimargaritomycetes</taxon>
        <taxon>Dimargaritales</taxon>
        <taxon>Dimargaritaceae</taxon>
        <taxon>Dispira</taxon>
    </lineage>
</organism>
<evidence type="ECO:0000256" key="1">
    <source>
        <dbReference type="ARBA" id="ARBA00005532"/>
    </source>
</evidence>
<gene>
    <name evidence="4 6" type="primary">TSF1</name>
    <name evidence="6" type="ORF">IWQ62_004219</name>
</gene>
<sequence>MSTILGQLTPRRLPISRLAGANLAIWRTNVGFTTQRLHTSAIRFAEAPFKVNVKLVARLRKELQVPMNKAREALTQCNNDYDKAYSWLEQDALKSGAESAAKLADRSTQSGLVASVAFGEGNTPAKVGTRGGMIVLRCETDFVARNELFRNLATRIAASAALGQHDSTTSQLATPEIVPVSVEQLLGQPLVNLAEEPAQSSETSSATVDAGMMDVIGKLKENTVLHQASMFIPRTLPEEGWHPLVGVANHGGESPYTGKFGALLAMKYRMASASATQHEKAAASEAMATLATKLARMVVGFDPKYTDKNQARADNCADDQSTLLELPLLGHTDTIRAVMQGMQKELGVEIKVTGFLRYAV</sequence>
<dbReference type="GO" id="GO:0005739">
    <property type="term" value="C:mitochondrion"/>
    <property type="evidence" value="ECO:0007669"/>
    <property type="project" value="UniProtKB-SubCell"/>
</dbReference>
<protein>
    <recommendedName>
        <fullName evidence="4">Elongation factor Ts, mitochondrial</fullName>
        <shortName evidence="4">EF-Ts</shortName>
        <shortName evidence="4">EF-TsMt</shortName>
    </recommendedName>
</protein>
<comment type="function">
    <text evidence="4">Associates with the EF-Tu.GDP complex and induces the exchange of GDP to GTP. It remains bound to the aminoacyl-tRNA.EF-Tu.GTP complex up to the GTP hydrolysis stage on the ribosome.</text>
</comment>
<name>A0A9W8ASA2_9FUNG</name>
<dbReference type="InterPro" id="IPR036402">
    <property type="entry name" value="EF-Ts_dimer_sf"/>
</dbReference>
<keyword evidence="7" id="KW-1185">Reference proteome</keyword>
<evidence type="ECO:0000256" key="2">
    <source>
        <dbReference type="ARBA" id="ARBA00022768"/>
    </source>
</evidence>
<dbReference type="PANTHER" id="PTHR11741">
    <property type="entry name" value="ELONGATION FACTOR TS"/>
    <property type="match status" value="1"/>
</dbReference>
<keyword evidence="2 4" id="KW-0251">Elongation factor</keyword>
<dbReference type="Proteomes" id="UP001150925">
    <property type="component" value="Unassembled WGS sequence"/>
</dbReference>
<dbReference type="Gene3D" id="1.10.8.10">
    <property type="entry name" value="DNA helicase RuvA subunit, C-terminal domain"/>
    <property type="match status" value="1"/>
</dbReference>
<dbReference type="SUPFAM" id="SSF46934">
    <property type="entry name" value="UBA-like"/>
    <property type="match status" value="1"/>
</dbReference>
<evidence type="ECO:0000256" key="3">
    <source>
        <dbReference type="ARBA" id="ARBA00022917"/>
    </source>
</evidence>
<dbReference type="Gene3D" id="3.30.479.20">
    <property type="entry name" value="Elongation factor Ts, dimerisation domain"/>
    <property type="match status" value="2"/>
</dbReference>
<dbReference type="PANTHER" id="PTHR11741:SF0">
    <property type="entry name" value="ELONGATION FACTOR TS, MITOCHONDRIAL"/>
    <property type="match status" value="1"/>
</dbReference>
<dbReference type="HAMAP" id="MF_00050">
    <property type="entry name" value="EF_Ts"/>
    <property type="match status" value="1"/>
</dbReference>
<dbReference type="SUPFAM" id="SSF54713">
    <property type="entry name" value="Elongation factor Ts (EF-Ts), dimerisation domain"/>
    <property type="match status" value="1"/>
</dbReference>
<evidence type="ECO:0000256" key="4">
    <source>
        <dbReference type="HAMAP-Rule" id="MF_03135"/>
    </source>
</evidence>
<dbReference type="Pfam" id="PF00889">
    <property type="entry name" value="EF_TS"/>
    <property type="match status" value="1"/>
</dbReference>
<dbReference type="GO" id="GO:0003746">
    <property type="term" value="F:translation elongation factor activity"/>
    <property type="evidence" value="ECO:0007669"/>
    <property type="project" value="UniProtKB-UniRule"/>
</dbReference>
<comment type="subcellular location">
    <subcellularLocation>
        <location evidence="4">Mitochondrion</location>
    </subcellularLocation>
</comment>
<dbReference type="CDD" id="cd14275">
    <property type="entry name" value="UBA_EF-Ts"/>
    <property type="match status" value="1"/>
</dbReference>
<keyword evidence="4" id="KW-0496">Mitochondrion</keyword>
<proteinExistence type="inferred from homology"/>
<evidence type="ECO:0000313" key="7">
    <source>
        <dbReference type="Proteomes" id="UP001150925"/>
    </source>
</evidence>
<dbReference type="OrthoDB" id="277235at2759"/>
<feature type="domain" description="Translation elongation factor EFTs/EF1B dimerisation" evidence="5">
    <location>
        <begin position="133"/>
        <end position="315"/>
    </location>
</feature>
<evidence type="ECO:0000313" key="6">
    <source>
        <dbReference type="EMBL" id="KAJ1960480.1"/>
    </source>
</evidence>
<keyword evidence="3 4" id="KW-0648">Protein biosynthesis</keyword>
<dbReference type="GO" id="GO:0070125">
    <property type="term" value="P:mitochondrial translational elongation"/>
    <property type="evidence" value="ECO:0007669"/>
    <property type="project" value="TreeGrafter"/>
</dbReference>